<evidence type="ECO:0000256" key="1">
    <source>
        <dbReference type="ARBA" id="ARBA00004589"/>
    </source>
</evidence>
<dbReference type="Pfam" id="PF05730">
    <property type="entry name" value="CFEM"/>
    <property type="match status" value="1"/>
</dbReference>
<proteinExistence type="inferred from homology"/>
<evidence type="ECO:0000256" key="5">
    <source>
        <dbReference type="ARBA" id="ARBA00022622"/>
    </source>
</evidence>
<organism evidence="11 12">
    <name type="scientific">Cercophora samala</name>
    <dbReference type="NCBI Taxonomy" id="330535"/>
    <lineage>
        <taxon>Eukaryota</taxon>
        <taxon>Fungi</taxon>
        <taxon>Dikarya</taxon>
        <taxon>Ascomycota</taxon>
        <taxon>Pezizomycotina</taxon>
        <taxon>Sordariomycetes</taxon>
        <taxon>Sordariomycetidae</taxon>
        <taxon>Sordariales</taxon>
        <taxon>Lasiosphaeriaceae</taxon>
        <taxon>Cercophora</taxon>
    </lineage>
</organism>
<comment type="caution">
    <text evidence="11">The sequence shown here is derived from an EMBL/GenBank/DDBJ whole genome shotgun (WGS) entry which is preliminary data.</text>
</comment>
<sequence>MKSYIPLIALAAGVEATFKKAPAFTCPENIDNKCTPKQQSGFDWSDLNLGGFTNYGDFTFKGFECGSEGNKGRFDSRPGSGKFIGGTCHPEKNKSPSFGCGPVVDKFSLGTIVVQPEFDCDLEFHYDMPNGSVCKTRHACKKSGTTIKNKQCGGAKNVTIIFPPQNKPKKSCAIKVPTVSFDCNTASSTKPVTTKPATTKPATTTAVVTTSAGVTSTAPVETSPAETSTAVVPGETSTAVLPETTAPAEDSSTVTLPAEETATVPAEESTATVPAEETATVPAEESTATVPAEETTTAPAEETATVPAEETTTAPAEETATEPAGETTTDVAGETTSTEPAAITTPITTVITTEFETISTIFTTQTETITQCEPTVPDCPANSIKTTVVTIPVSTTICPVTEVITTVISTPIVEETSAPAPVETSPAAGETTPAAGETTPAAGETTPVAGETTVPAPGVTETPATTVVDIPTTGIVTSVKPVETLPCPEVVPSCLNTFLFQVGCSDNTDAECYCPDALFVKNVYDCLYAHGGSDQIVSEAVIFFQGLCAPWAGGNPAVVTAPTVTTYLTITATPTVAPVYTTITIDTTTVVPCTDEAGVEIPGSSTTVVIATTVPVPEIGFTTGTAGGVDIVPITAAPIVDGGLPGVPGNNGGGAVITANGTTITVPTGTEGLVRPTQSVVLAGGERVAASFGLAAAVAAFAAFAL</sequence>
<keyword evidence="7" id="KW-1015">Disulfide bond</keyword>
<gene>
    <name evidence="11" type="ORF">QBC41DRAFT_127992</name>
</gene>
<evidence type="ECO:0000256" key="9">
    <source>
        <dbReference type="SAM" id="MobiDB-lite"/>
    </source>
</evidence>
<evidence type="ECO:0000256" key="3">
    <source>
        <dbReference type="ARBA" id="ARBA00010031"/>
    </source>
</evidence>
<evidence type="ECO:0000256" key="4">
    <source>
        <dbReference type="ARBA" id="ARBA00022525"/>
    </source>
</evidence>
<dbReference type="AlphaFoldDB" id="A0AA40DC10"/>
<feature type="region of interest" description="Disordered" evidence="9">
    <location>
        <begin position="209"/>
        <end position="336"/>
    </location>
</feature>
<dbReference type="GO" id="GO:0005576">
    <property type="term" value="C:extracellular region"/>
    <property type="evidence" value="ECO:0007669"/>
    <property type="project" value="UniProtKB-SubCell"/>
</dbReference>
<keyword evidence="5" id="KW-0336">GPI-anchor</keyword>
<keyword evidence="8" id="KW-0449">Lipoprotein</keyword>
<feature type="compositionally biased region" description="Low complexity" evidence="9">
    <location>
        <begin position="257"/>
        <end position="336"/>
    </location>
</feature>
<feature type="compositionally biased region" description="Low complexity" evidence="9">
    <location>
        <begin position="209"/>
        <end position="220"/>
    </location>
</feature>
<evidence type="ECO:0000256" key="7">
    <source>
        <dbReference type="ARBA" id="ARBA00023157"/>
    </source>
</evidence>
<dbReference type="EMBL" id="JAULSY010000061">
    <property type="protein sequence ID" value="KAK0668139.1"/>
    <property type="molecule type" value="Genomic_DNA"/>
</dbReference>
<evidence type="ECO:0000256" key="8">
    <source>
        <dbReference type="ARBA" id="ARBA00023288"/>
    </source>
</evidence>
<evidence type="ECO:0000313" key="12">
    <source>
        <dbReference type="Proteomes" id="UP001174997"/>
    </source>
</evidence>
<evidence type="ECO:0000313" key="11">
    <source>
        <dbReference type="EMBL" id="KAK0668139.1"/>
    </source>
</evidence>
<protein>
    <recommendedName>
        <fullName evidence="10">CFEM domain-containing protein</fullName>
    </recommendedName>
</protein>
<dbReference type="Proteomes" id="UP001174997">
    <property type="component" value="Unassembled WGS sequence"/>
</dbReference>
<dbReference type="GO" id="GO:0098552">
    <property type="term" value="C:side of membrane"/>
    <property type="evidence" value="ECO:0007669"/>
    <property type="project" value="UniProtKB-KW"/>
</dbReference>
<evidence type="ECO:0000256" key="6">
    <source>
        <dbReference type="ARBA" id="ARBA00022729"/>
    </source>
</evidence>
<feature type="compositionally biased region" description="Low complexity" evidence="9">
    <location>
        <begin position="423"/>
        <end position="450"/>
    </location>
</feature>
<comment type="subcellular location">
    <subcellularLocation>
        <location evidence="1">Membrane</location>
        <topology evidence="1">Lipid-anchor</topology>
        <topology evidence="1">GPI-anchor</topology>
    </subcellularLocation>
    <subcellularLocation>
        <location evidence="2">Secreted</location>
    </subcellularLocation>
</comment>
<accession>A0AA40DC10</accession>
<evidence type="ECO:0000256" key="2">
    <source>
        <dbReference type="ARBA" id="ARBA00004613"/>
    </source>
</evidence>
<reference evidence="11" key="1">
    <citation type="submission" date="2023-06" db="EMBL/GenBank/DDBJ databases">
        <title>Genome-scale phylogeny and comparative genomics of the fungal order Sordariales.</title>
        <authorList>
            <consortium name="Lawrence Berkeley National Laboratory"/>
            <person name="Hensen N."/>
            <person name="Bonometti L."/>
            <person name="Westerberg I."/>
            <person name="Brannstrom I.O."/>
            <person name="Guillou S."/>
            <person name="Cros-Aarteil S."/>
            <person name="Calhoun S."/>
            <person name="Haridas S."/>
            <person name="Kuo A."/>
            <person name="Mondo S."/>
            <person name="Pangilinan J."/>
            <person name="Riley R."/>
            <person name="Labutti K."/>
            <person name="Andreopoulos B."/>
            <person name="Lipzen A."/>
            <person name="Chen C."/>
            <person name="Yanf M."/>
            <person name="Daum C."/>
            <person name="Ng V."/>
            <person name="Clum A."/>
            <person name="Steindorff A."/>
            <person name="Ohm R."/>
            <person name="Martin F."/>
            <person name="Silar P."/>
            <person name="Natvig D."/>
            <person name="Lalanne C."/>
            <person name="Gautier V."/>
            <person name="Ament-Velasquez S.L."/>
            <person name="Kruys A."/>
            <person name="Hutchinson M.I."/>
            <person name="Powell A.J."/>
            <person name="Barry K."/>
            <person name="Miller A.N."/>
            <person name="Grigoriev I.V."/>
            <person name="Debuchy R."/>
            <person name="Gladieux P."/>
            <person name="Thoren M.H."/>
            <person name="Johannesson H."/>
        </authorList>
    </citation>
    <scope>NUCLEOTIDE SEQUENCE</scope>
    <source>
        <strain evidence="11">CBS 307.81</strain>
    </source>
</reference>
<feature type="compositionally biased region" description="Polar residues" evidence="9">
    <location>
        <begin position="224"/>
        <end position="239"/>
    </location>
</feature>
<keyword evidence="4" id="KW-0964">Secreted</keyword>
<feature type="domain" description="CFEM" evidence="10">
    <location>
        <begin position="488"/>
        <end position="549"/>
    </location>
</feature>
<keyword evidence="5" id="KW-0472">Membrane</keyword>
<name>A0AA40DC10_9PEZI</name>
<keyword evidence="6" id="KW-0732">Signal</keyword>
<keyword evidence="5" id="KW-0325">Glycoprotein</keyword>
<feature type="region of interest" description="Disordered" evidence="9">
    <location>
        <begin position="417"/>
        <end position="462"/>
    </location>
</feature>
<evidence type="ECO:0000259" key="10">
    <source>
        <dbReference type="Pfam" id="PF05730"/>
    </source>
</evidence>
<comment type="similarity">
    <text evidence="3">Belongs to the RBT5 family.</text>
</comment>
<keyword evidence="12" id="KW-1185">Reference proteome</keyword>
<dbReference type="InterPro" id="IPR008427">
    <property type="entry name" value="Extracellular_membr_CFEM_dom"/>
</dbReference>